<dbReference type="InterPro" id="IPR010330">
    <property type="entry name" value="CoiA_nuc"/>
</dbReference>
<feature type="domain" description="Competence protein CoiA-like N-terminal" evidence="2">
    <location>
        <begin position="17"/>
        <end position="61"/>
    </location>
</feature>
<reference evidence="4 5" key="1">
    <citation type="submission" date="2019-07" db="EMBL/GenBank/DDBJ databases">
        <title>Whole genome shotgun sequence of Alkalibacillus haloalkaliphilus NBRC 103110.</title>
        <authorList>
            <person name="Hosoyama A."/>
            <person name="Uohara A."/>
            <person name="Ohji S."/>
            <person name="Ichikawa N."/>
        </authorList>
    </citation>
    <scope>NUCLEOTIDE SEQUENCE [LARGE SCALE GENOMIC DNA]</scope>
    <source>
        <strain evidence="4 5">NBRC 103110</strain>
    </source>
</reference>
<dbReference type="Pfam" id="PF25166">
    <property type="entry name" value="CoiA_C"/>
    <property type="match status" value="1"/>
</dbReference>
<dbReference type="AlphaFoldDB" id="A0A511W3V0"/>
<dbReference type="InterPro" id="IPR057252">
    <property type="entry name" value="CoiA_C"/>
</dbReference>
<dbReference type="RefSeq" id="WP_146815743.1">
    <property type="nucleotide sequence ID" value="NZ_BJYA01000008.1"/>
</dbReference>
<dbReference type="Proteomes" id="UP000321440">
    <property type="component" value="Unassembled WGS sequence"/>
</dbReference>
<name>A0A511W3V0_9BACI</name>
<keyword evidence="5" id="KW-1185">Reference proteome</keyword>
<dbReference type="EMBL" id="BJYA01000008">
    <property type="protein sequence ID" value="GEN45637.1"/>
    <property type="molecule type" value="Genomic_DNA"/>
</dbReference>
<dbReference type="InterPro" id="IPR057253">
    <property type="entry name" value="CoiA-like_N"/>
</dbReference>
<dbReference type="OrthoDB" id="3784230at2"/>
<dbReference type="PIRSF" id="PIRSF007487">
    <property type="entry name" value="Competence-induced_CoiA_bac"/>
    <property type="match status" value="1"/>
</dbReference>
<gene>
    <name evidence="4" type="ORF">AHA02nite_14130</name>
</gene>
<sequence length="385" mass="45453">MLKAMNEQGQAVVSFSQPREKLEQMRREALYCPNCKQPVILKAGEVNIPHFAHRSDGQCRHGQGESDTHLKGKMHLAKWLFQQKHPIYLEYFVKSIQQRADIITKVGKFYYAIEYQCSPIEPQELLKRTEGFLSQQIIPIWIFGPSYDQPLKQGFFKINTAIRTSLLASPYAKSLRFFTYNPSKFTFSIHHPSTVHQNLAFSSSTTKPITDLTFQNLLIHEPTENREKDQWLLQKRRFRTKQRQFTSDEEKEYLQFLYNNRLHPQYLPSCIYLPVQNYHLYHTPMYVWQTHFIMDVLDVTDVEEDFSWQDLYDGLSDFFYSRLTSAYPSSAVHPLYDYTLKLANLGYIERQEGGTFVKKKEVHYPKTLDEALQNDRELLDQLYNA</sequence>
<evidence type="ECO:0000259" key="3">
    <source>
        <dbReference type="Pfam" id="PF25166"/>
    </source>
</evidence>
<dbReference type="Pfam" id="PF06054">
    <property type="entry name" value="CoiA_nuc"/>
    <property type="match status" value="1"/>
</dbReference>
<protein>
    <recommendedName>
        <fullName evidence="6">Competence protein CoiA</fullName>
    </recommendedName>
</protein>
<evidence type="ECO:0000259" key="1">
    <source>
        <dbReference type="Pfam" id="PF06054"/>
    </source>
</evidence>
<accession>A0A511W3V0</accession>
<dbReference type="InterPro" id="IPR021176">
    <property type="entry name" value="Competence-induced_CoiA"/>
</dbReference>
<feature type="domain" description="Competence protein CoiA nuclease-like" evidence="1">
    <location>
        <begin position="65"/>
        <end position="220"/>
    </location>
</feature>
<evidence type="ECO:0000313" key="5">
    <source>
        <dbReference type="Proteomes" id="UP000321440"/>
    </source>
</evidence>
<evidence type="ECO:0008006" key="6">
    <source>
        <dbReference type="Google" id="ProtNLM"/>
    </source>
</evidence>
<feature type="domain" description="Competence protein CoiA C-terminal" evidence="3">
    <location>
        <begin position="228"/>
        <end position="372"/>
    </location>
</feature>
<organism evidence="4 5">
    <name type="scientific">Alkalibacillus haloalkaliphilus</name>
    <dbReference type="NCBI Taxonomy" id="94136"/>
    <lineage>
        <taxon>Bacteria</taxon>
        <taxon>Bacillati</taxon>
        <taxon>Bacillota</taxon>
        <taxon>Bacilli</taxon>
        <taxon>Bacillales</taxon>
        <taxon>Bacillaceae</taxon>
        <taxon>Alkalibacillus</taxon>
    </lineage>
</organism>
<proteinExistence type="predicted"/>
<evidence type="ECO:0000259" key="2">
    <source>
        <dbReference type="Pfam" id="PF25164"/>
    </source>
</evidence>
<evidence type="ECO:0000313" key="4">
    <source>
        <dbReference type="EMBL" id="GEN45637.1"/>
    </source>
</evidence>
<comment type="caution">
    <text evidence="4">The sequence shown here is derived from an EMBL/GenBank/DDBJ whole genome shotgun (WGS) entry which is preliminary data.</text>
</comment>
<dbReference type="Pfam" id="PF25164">
    <property type="entry name" value="CoiA_N"/>
    <property type="match status" value="1"/>
</dbReference>